<organism evidence="3 4">
    <name type="scientific">Actinoplanes awajinensis subsp. mycoplanecinus</name>
    <dbReference type="NCBI Taxonomy" id="135947"/>
    <lineage>
        <taxon>Bacteria</taxon>
        <taxon>Bacillati</taxon>
        <taxon>Actinomycetota</taxon>
        <taxon>Actinomycetes</taxon>
        <taxon>Micromonosporales</taxon>
        <taxon>Micromonosporaceae</taxon>
        <taxon>Actinoplanes</taxon>
    </lineage>
</organism>
<evidence type="ECO:0000313" key="3">
    <source>
        <dbReference type="EMBL" id="KUL42407.1"/>
    </source>
</evidence>
<gene>
    <name evidence="3" type="ORF">ADL15_00545</name>
</gene>
<dbReference type="AlphaFoldDB" id="A0A0X3VDA8"/>
<reference evidence="3 4" key="1">
    <citation type="submission" date="2015-10" db="EMBL/GenBank/DDBJ databases">
        <authorList>
            <person name="Gilbert D.G."/>
        </authorList>
    </citation>
    <scope>NUCLEOTIDE SEQUENCE [LARGE SCALE GENOMIC DNA]</scope>
    <source>
        <strain evidence="3 4">NRRL B-16712</strain>
    </source>
</reference>
<proteinExistence type="predicted"/>
<dbReference type="Pfam" id="PF13676">
    <property type="entry name" value="TIR_2"/>
    <property type="match status" value="1"/>
</dbReference>
<keyword evidence="4" id="KW-1185">Reference proteome</keyword>
<evidence type="ECO:0000313" key="4">
    <source>
        <dbReference type="Proteomes" id="UP000053244"/>
    </source>
</evidence>
<dbReference type="RefSeq" id="WP_067683822.1">
    <property type="nucleotide sequence ID" value="NZ_LLZH01000001.1"/>
</dbReference>
<dbReference type="InterPro" id="IPR035897">
    <property type="entry name" value="Toll_tir_struct_dom_sf"/>
</dbReference>
<accession>A0A0X3VDA8</accession>
<protein>
    <recommendedName>
        <fullName evidence="2">TIR domain-containing protein</fullName>
    </recommendedName>
</protein>
<dbReference type="Proteomes" id="UP000053244">
    <property type="component" value="Unassembled WGS sequence"/>
</dbReference>
<dbReference type="InterPro" id="IPR000157">
    <property type="entry name" value="TIR_dom"/>
</dbReference>
<dbReference type="Gene3D" id="3.40.50.10140">
    <property type="entry name" value="Toll/interleukin-1 receptor homology (TIR) domain"/>
    <property type="match status" value="1"/>
</dbReference>
<comment type="caution">
    <text evidence="3">The sequence shown here is derived from an EMBL/GenBank/DDBJ whole genome shotgun (WGS) entry which is preliminary data.</text>
</comment>
<feature type="domain" description="TIR" evidence="2">
    <location>
        <begin position="4"/>
        <end position="112"/>
    </location>
</feature>
<dbReference type="NCBIfam" id="TIGR04276">
    <property type="entry name" value="FxsC_Cterm"/>
    <property type="match status" value="1"/>
</dbReference>
<evidence type="ECO:0000256" key="1">
    <source>
        <dbReference type="SAM" id="MobiDB-lite"/>
    </source>
</evidence>
<name>A0A0X3VDA8_9ACTN</name>
<dbReference type="InterPro" id="IPR026367">
    <property type="entry name" value="FxsC_C"/>
</dbReference>
<evidence type="ECO:0000259" key="2">
    <source>
        <dbReference type="Pfam" id="PF13676"/>
    </source>
</evidence>
<dbReference type="GO" id="GO:0007165">
    <property type="term" value="P:signal transduction"/>
    <property type="evidence" value="ECO:0007669"/>
    <property type="project" value="InterPro"/>
</dbReference>
<dbReference type="EMBL" id="LLZH01000001">
    <property type="protein sequence ID" value="KUL42407.1"/>
    <property type="molecule type" value="Genomic_DNA"/>
</dbReference>
<feature type="region of interest" description="Disordered" evidence="1">
    <location>
        <begin position="372"/>
        <end position="396"/>
    </location>
</feature>
<sequence>MLYFFLSYAPDEDDIFVHRLYQDLSAEIIRRIGAEPQQVVGYLDDSGAGSWPVDARTALSDCQTFVALCSSKYLASERCGRYWGVFVDRIHGDGSDNGRGADSLIPVLWAADGLPEDVFHEPDLKVRPLRTPNGDDLRIMMRLRSHRAAYAAFVASLAHRVVEAAHAHRLPPAPAGTDPDAAVNPFDRRRHRHGVAGRSTKVYVVVAAGTREQMRAIRGDLRFYGLRREDWAPYQPVAPQSLAARACGIVSDRRLQSEVVPIESVAERLRAGLRRDILVLLVDAWAARLDDLEPALREIGRQDEEAVAVLVPASSDDVETSARRVELRSEVLKRFPGRSSWHDSLLRIGVESPDDFDADLSVAIAAAQRRAYRRGWGEQRPDPSRAGARRPVLEGP</sequence>